<accession>A0A453LWC8</accession>
<reference evidence="2" key="2">
    <citation type="journal article" date="2017" name="Nat. Plants">
        <title>The Aegilops tauschii genome reveals multiple impacts of transposons.</title>
        <authorList>
            <person name="Zhao G."/>
            <person name="Zou C."/>
            <person name="Li K."/>
            <person name="Wang K."/>
            <person name="Li T."/>
            <person name="Gao L."/>
            <person name="Zhang X."/>
            <person name="Wang H."/>
            <person name="Yang Z."/>
            <person name="Liu X."/>
            <person name="Jiang W."/>
            <person name="Mao L."/>
            <person name="Kong X."/>
            <person name="Jiao Y."/>
            <person name="Jia J."/>
        </authorList>
    </citation>
    <scope>NUCLEOTIDE SEQUENCE [LARGE SCALE GENOMIC DNA]</scope>
    <source>
        <strain evidence="2">cv. AL8/78</strain>
    </source>
</reference>
<dbReference type="AlphaFoldDB" id="A0A453LWC8"/>
<protein>
    <recommendedName>
        <fullName evidence="3">DUF4378 domain-containing protein</fullName>
    </recommendedName>
</protein>
<keyword evidence="2" id="KW-1185">Reference proteome</keyword>
<dbReference type="PANTHER" id="PTHR34282:SF1">
    <property type="entry name" value="DUF3741 DOMAIN-CONTAINING PROTEIN"/>
    <property type="match status" value="1"/>
</dbReference>
<dbReference type="Gramene" id="AET5Gv20942300.5">
    <property type="protein sequence ID" value="AET5Gv20942300.5"/>
    <property type="gene ID" value="AET5Gv20942300"/>
</dbReference>
<dbReference type="EnsemblPlants" id="AET5Gv20942300.5">
    <property type="protein sequence ID" value="AET5Gv20942300.5"/>
    <property type="gene ID" value="AET5Gv20942300"/>
</dbReference>
<evidence type="ECO:0000313" key="2">
    <source>
        <dbReference type="Proteomes" id="UP000015105"/>
    </source>
</evidence>
<evidence type="ECO:0008006" key="3">
    <source>
        <dbReference type="Google" id="ProtNLM"/>
    </source>
</evidence>
<dbReference type="PANTHER" id="PTHR34282">
    <property type="entry name" value="OS01G0228800 PROTEIN-RELATED"/>
    <property type="match status" value="1"/>
</dbReference>
<dbReference type="Proteomes" id="UP000015105">
    <property type="component" value="Chromosome 5D"/>
</dbReference>
<organism evidence="1 2">
    <name type="scientific">Aegilops tauschii subsp. strangulata</name>
    <name type="common">Goatgrass</name>
    <dbReference type="NCBI Taxonomy" id="200361"/>
    <lineage>
        <taxon>Eukaryota</taxon>
        <taxon>Viridiplantae</taxon>
        <taxon>Streptophyta</taxon>
        <taxon>Embryophyta</taxon>
        <taxon>Tracheophyta</taxon>
        <taxon>Spermatophyta</taxon>
        <taxon>Magnoliopsida</taxon>
        <taxon>Liliopsida</taxon>
        <taxon>Poales</taxon>
        <taxon>Poaceae</taxon>
        <taxon>BOP clade</taxon>
        <taxon>Pooideae</taxon>
        <taxon>Triticodae</taxon>
        <taxon>Triticeae</taxon>
        <taxon>Triticinae</taxon>
        <taxon>Aegilops</taxon>
    </lineage>
</organism>
<sequence>AFIAGSDDHTTASISSEKLQDQKTHVITCDSLTENQLLLMRLLVKDRYLLETAKAIVRVDAPVSFMDDDGAPNWSDKGSDLLSDVAREVTRRKGKRSEAMEEVSVARTANLRLRYLDDLVRELDGDVESLDMSKRKRTQQHGDNRAAENLRRILESDIQNDHPDANSTWDFGWNRVWELPLEKGDVVRDLEKNILGGIITDVARDLIGVSVRHGCCPCVA</sequence>
<reference evidence="2" key="1">
    <citation type="journal article" date="2014" name="Science">
        <title>Ancient hybridizations among the ancestral genomes of bread wheat.</title>
        <authorList>
            <consortium name="International Wheat Genome Sequencing Consortium,"/>
            <person name="Marcussen T."/>
            <person name="Sandve S.R."/>
            <person name="Heier L."/>
            <person name="Spannagl M."/>
            <person name="Pfeifer M."/>
            <person name="Jakobsen K.S."/>
            <person name="Wulff B.B."/>
            <person name="Steuernagel B."/>
            <person name="Mayer K.F."/>
            <person name="Olsen O.A."/>
        </authorList>
    </citation>
    <scope>NUCLEOTIDE SEQUENCE [LARGE SCALE GENOMIC DNA]</scope>
    <source>
        <strain evidence="2">cv. AL8/78</strain>
    </source>
</reference>
<reference evidence="1" key="3">
    <citation type="journal article" date="2017" name="Nature">
        <title>Genome sequence of the progenitor of the wheat D genome Aegilops tauschii.</title>
        <authorList>
            <person name="Luo M.C."/>
            <person name="Gu Y.Q."/>
            <person name="Puiu D."/>
            <person name="Wang H."/>
            <person name="Twardziok S.O."/>
            <person name="Deal K.R."/>
            <person name="Huo N."/>
            <person name="Zhu T."/>
            <person name="Wang L."/>
            <person name="Wang Y."/>
            <person name="McGuire P.E."/>
            <person name="Liu S."/>
            <person name="Long H."/>
            <person name="Ramasamy R.K."/>
            <person name="Rodriguez J.C."/>
            <person name="Van S.L."/>
            <person name="Yuan L."/>
            <person name="Wang Z."/>
            <person name="Xia Z."/>
            <person name="Xiao L."/>
            <person name="Anderson O.D."/>
            <person name="Ouyang S."/>
            <person name="Liang Y."/>
            <person name="Zimin A.V."/>
            <person name="Pertea G."/>
            <person name="Qi P."/>
            <person name="Bennetzen J.L."/>
            <person name="Dai X."/>
            <person name="Dawson M.W."/>
            <person name="Muller H.G."/>
            <person name="Kugler K."/>
            <person name="Rivarola-Duarte L."/>
            <person name="Spannagl M."/>
            <person name="Mayer K.F.X."/>
            <person name="Lu F.H."/>
            <person name="Bevan M.W."/>
            <person name="Leroy P."/>
            <person name="Li P."/>
            <person name="You F.M."/>
            <person name="Sun Q."/>
            <person name="Liu Z."/>
            <person name="Lyons E."/>
            <person name="Wicker T."/>
            <person name="Salzberg S.L."/>
            <person name="Devos K.M."/>
            <person name="Dvorak J."/>
        </authorList>
    </citation>
    <scope>NUCLEOTIDE SEQUENCE [LARGE SCALE GENOMIC DNA]</scope>
    <source>
        <strain evidence="1">cv. AL8/78</strain>
    </source>
</reference>
<reference evidence="1" key="5">
    <citation type="journal article" date="2021" name="G3 (Bethesda)">
        <title>Aegilops tauschii genome assembly Aet v5.0 features greater sequence contiguity and improved annotation.</title>
        <authorList>
            <person name="Wang L."/>
            <person name="Zhu T."/>
            <person name="Rodriguez J.C."/>
            <person name="Deal K.R."/>
            <person name="Dubcovsky J."/>
            <person name="McGuire P.E."/>
            <person name="Lux T."/>
            <person name="Spannagl M."/>
            <person name="Mayer K.F.X."/>
            <person name="Baldrich P."/>
            <person name="Meyers B.C."/>
            <person name="Huo N."/>
            <person name="Gu Y.Q."/>
            <person name="Zhou H."/>
            <person name="Devos K.M."/>
            <person name="Bennetzen J.L."/>
            <person name="Unver T."/>
            <person name="Budak H."/>
            <person name="Gulick P.J."/>
            <person name="Galiba G."/>
            <person name="Kalapos B."/>
            <person name="Nelson D.R."/>
            <person name="Li P."/>
            <person name="You F.M."/>
            <person name="Luo M.C."/>
            <person name="Dvorak J."/>
        </authorList>
    </citation>
    <scope>NUCLEOTIDE SEQUENCE [LARGE SCALE GENOMIC DNA]</scope>
    <source>
        <strain evidence="1">cv. AL8/78</strain>
    </source>
</reference>
<reference evidence="1" key="4">
    <citation type="submission" date="2019-03" db="UniProtKB">
        <authorList>
            <consortium name="EnsemblPlants"/>
        </authorList>
    </citation>
    <scope>IDENTIFICATION</scope>
</reference>
<evidence type="ECO:0000313" key="1">
    <source>
        <dbReference type="EnsemblPlants" id="AET5Gv20942300.5"/>
    </source>
</evidence>
<proteinExistence type="predicted"/>
<name>A0A453LWC8_AEGTS</name>